<evidence type="ECO:0000256" key="1">
    <source>
        <dbReference type="SAM" id="MobiDB-lite"/>
    </source>
</evidence>
<organism evidence="3">
    <name type="scientific">Nocardia globerula</name>
    <dbReference type="NCBI Taxonomy" id="1818"/>
    <lineage>
        <taxon>Bacteria</taxon>
        <taxon>Bacillati</taxon>
        <taxon>Actinomycetota</taxon>
        <taxon>Actinomycetes</taxon>
        <taxon>Mycobacteriales</taxon>
        <taxon>Nocardiaceae</taxon>
        <taxon>Nocardia</taxon>
    </lineage>
</organism>
<dbReference type="EMBL" id="VNIQ01000006">
    <property type="protein sequence ID" value="TYQ02506.1"/>
    <property type="molecule type" value="Genomic_DNA"/>
</dbReference>
<feature type="transmembrane region" description="Helical" evidence="2">
    <location>
        <begin position="56"/>
        <end position="89"/>
    </location>
</feature>
<proteinExistence type="predicted"/>
<protein>
    <submittedName>
        <fullName evidence="3">Uncharacterized protein</fullName>
    </submittedName>
</protein>
<comment type="caution">
    <text evidence="3">The sequence shown here is derived from an EMBL/GenBank/DDBJ whole genome shotgun (WGS) entry which is preliminary data.</text>
</comment>
<evidence type="ECO:0000256" key="2">
    <source>
        <dbReference type="SAM" id="Phobius"/>
    </source>
</evidence>
<keyword evidence="2" id="KW-1133">Transmembrane helix</keyword>
<reference evidence="3" key="1">
    <citation type="submission" date="2019-07" db="EMBL/GenBank/DDBJ databases">
        <title>Genomic Encyclopedia of Type Strains, Phase IV (KMG-IV): sequencing the most valuable type-strain genomes for metagenomic binning, comparative biology and taxonomic classification.</title>
        <authorList>
            <person name="Goeker M."/>
        </authorList>
    </citation>
    <scope>NUCLEOTIDE SEQUENCE</scope>
    <source>
        <strain evidence="3">DSM 44596</strain>
    </source>
</reference>
<accession>A0A652YLM3</accession>
<gene>
    <name evidence="3" type="ORF">FNL38_106326</name>
</gene>
<dbReference type="AlphaFoldDB" id="A0A652YLM3"/>
<name>A0A652YLM3_NOCGL</name>
<keyword evidence="2" id="KW-0472">Membrane</keyword>
<sequence length="93" mass="10315">MGEKYEWTTEYEQPNRYQCNTRRTSSFSGAVSRQTRHAQRRDTHPLRRGLSAKTKVTLIVLLVLALILGPVLLVVLLLALIVTGLVAAVRAAG</sequence>
<feature type="compositionally biased region" description="Polar residues" evidence="1">
    <location>
        <begin position="23"/>
        <end position="33"/>
    </location>
</feature>
<feature type="region of interest" description="Disordered" evidence="1">
    <location>
        <begin position="23"/>
        <end position="46"/>
    </location>
</feature>
<keyword evidence="2" id="KW-0812">Transmembrane</keyword>
<evidence type="ECO:0000313" key="3">
    <source>
        <dbReference type="EMBL" id="TYQ02506.1"/>
    </source>
</evidence>